<proteinExistence type="predicted"/>
<sequence>MYLHSIQWTWMMALFYSGQLYTTIGYGFPVAASSTGRFASIVYIILGIPLFLIFLKKIGKWMSEGLTKFYKHYKYARKATNEAKKELIRRASMMSPNKLSKPTTISEETSEDTTEIVSSKEEDDGTRSELENDIPIPLAFLIMFLWIFMSAGLFCIWENTWSYQTSIYFFVISISTVGLGDIYPSKPDMMIVNFVLIVIGLALLSMCITLIQVFIENLLNIIVNAFLEEIEKIGLEEEGSEEDLLNEKMLVFDEDHKIIGIDKSIMAHTTNFSSFLTDLVKAWVANTIVDKIQGNYQHHQAAVDKSKNCHPISNGHGVSCNQLEDGTRSIISHGRYKPSQTLKKRLSKLRQYHELPYTLKTAVLAKLLSSDAFDPVLETIHSDHEEEEDNRTLTGSVHDVKSPKPVTLSPYDNCSINTDAMDVVSNYSSQFDGSIYSAAYNDVTFGYSNETLNKIYNNKKGNGHTSPQDDSLSYHSRSNAPTPQSFRKIWHTNQSEQPNKDIWTPRLQPDCPKKY</sequence>
<protein>
    <submittedName>
        <fullName evidence="2">Ion_trans_2 domain-containing protein</fullName>
    </submittedName>
</protein>
<dbReference type="WBParaSite" id="RSKR_0000498800.1">
    <property type="protein sequence ID" value="RSKR_0000498800.1"/>
    <property type="gene ID" value="RSKR_0000498800"/>
</dbReference>
<name>A0AC35TW93_9BILA</name>
<organism evidence="1 2">
    <name type="scientific">Rhabditophanes sp. KR3021</name>
    <dbReference type="NCBI Taxonomy" id="114890"/>
    <lineage>
        <taxon>Eukaryota</taxon>
        <taxon>Metazoa</taxon>
        <taxon>Ecdysozoa</taxon>
        <taxon>Nematoda</taxon>
        <taxon>Chromadorea</taxon>
        <taxon>Rhabditida</taxon>
        <taxon>Tylenchina</taxon>
        <taxon>Panagrolaimomorpha</taxon>
        <taxon>Strongyloidoidea</taxon>
        <taxon>Alloionematidae</taxon>
        <taxon>Rhabditophanes</taxon>
    </lineage>
</organism>
<evidence type="ECO:0000313" key="1">
    <source>
        <dbReference type="Proteomes" id="UP000095286"/>
    </source>
</evidence>
<evidence type="ECO:0000313" key="2">
    <source>
        <dbReference type="WBParaSite" id="RSKR_0000498800.1"/>
    </source>
</evidence>
<reference evidence="2" key="1">
    <citation type="submission" date="2016-11" db="UniProtKB">
        <authorList>
            <consortium name="WormBaseParasite"/>
        </authorList>
    </citation>
    <scope>IDENTIFICATION</scope>
    <source>
        <strain evidence="2">KR3021</strain>
    </source>
</reference>
<dbReference type="Proteomes" id="UP000095286">
    <property type="component" value="Unplaced"/>
</dbReference>
<accession>A0AC35TW93</accession>